<comment type="similarity">
    <text evidence="2">Belongs to the transpeptidase family.</text>
</comment>
<dbReference type="PANTHER" id="PTHR30627">
    <property type="entry name" value="PEPTIDOGLYCAN D,D-TRANSPEPTIDASE"/>
    <property type="match status" value="1"/>
</dbReference>
<organism evidence="6 7">
    <name type="scientific">Gryllotalpicola reticulitermitis</name>
    <dbReference type="NCBI Taxonomy" id="1184153"/>
    <lineage>
        <taxon>Bacteria</taxon>
        <taxon>Bacillati</taxon>
        <taxon>Actinomycetota</taxon>
        <taxon>Actinomycetes</taxon>
        <taxon>Micrococcales</taxon>
        <taxon>Microbacteriaceae</taxon>
        <taxon>Gryllotalpicola</taxon>
    </lineage>
</organism>
<keyword evidence="3" id="KW-0472">Membrane</keyword>
<dbReference type="Gene3D" id="3.30.450.330">
    <property type="match status" value="1"/>
</dbReference>
<dbReference type="Proteomes" id="UP001595900">
    <property type="component" value="Unassembled WGS sequence"/>
</dbReference>
<evidence type="ECO:0000256" key="3">
    <source>
        <dbReference type="ARBA" id="ARBA00023136"/>
    </source>
</evidence>
<dbReference type="Pfam" id="PF00905">
    <property type="entry name" value="Transpeptidase"/>
    <property type="match status" value="1"/>
</dbReference>
<gene>
    <name evidence="6" type="ORF">ACFOYW_15660</name>
</gene>
<evidence type="ECO:0000259" key="5">
    <source>
        <dbReference type="Pfam" id="PF03717"/>
    </source>
</evidence>
<protein>
    <submittedName>
        <fullName evidence="6">Peptidoglycan D,D-transpeptidase FtsI family protein</fullName>
    </submittedName>
</protein>
<proteinExistence type="inferred from homology"/>
<dbReference type="InterPro" id="IPR005311">
    <property type="entry name" value="PBP_dimer"/>
</dbReference>
<evidence type="ECO:0000256" key="2">
    <source>
        <dbReference type="ARBA" id="ARBA00007171"/>
    </source>
</evidence>
<dbReference type="InterPro" id="IPR050515">
    <property type="entry name" value="Beta-lactam/transpept"/>
</dbReference>
<sequence>MKAKRSTRRRTTFVLVLVLALVTSLVYKLFDIQVVQAQALSAQAAERRGTAVTTYGARGDIVSDDGTLLAGSVLRYDFIASPINALSEYTDAQGKALPQAQALTKLAADPVMAKLSTITGTPVKTFIADFQGALRANSQSQYAPLVTNVDVPTFDKIQALNIPWLTPVSHPSRTYPDGAVGGNIVGYVNSAGDGAEGLEQQYQQCLQGDNGEETYQRSQDGVAIPGSTKVTKAAKQGGTLETTLNSDLTWFLDQNVATAVKQLGAQFGQASVIDIKSGEIKAAAQYPSVDPNNIDGVPAAYRSKSMMFSNQYEPGSTFKALTAAAMVDTGYATPASHVMTPDTLQGVNGVDISDAEYHPTEDMTLTGILMNSSNVGISELGANMSDQTRYDYYKKFGIGSPTSVPFPAQASGQLTSPSTWDAQTKYATMFGQGVSATMAQMVQAYQAMANGGVMVPLSLVKGCKQSDGTVTDAPKKTSTRVIKASTSKTMLDMLESVVQQGTNAPVLKTPGYRIAAKTGTAQEPNEQGTGYVQGEYYVSVMGVAPVDNPQYLVDVNIGFPTKIKMSNGVAPLFHTVMSQVLKTFRVSPSNSAPSMLPPYHQ</sequence>
<dbReference type="InterPro" id="IPR001460">
    <property type="entry name" value="PCN-bd_Tpept"/>
</dbReference>
<dbReference type="PANTHER" id="PTHR30627:SF1">
    <property type="entry name" value="PEPTIDOGLYCAN D,D-TRANSPEPTIDASE FTSI"/>
    <property type="match status" value="1"/>
</dbReference>
<evidence type="ECO:0000256" key="1">
    <source>
        <dbReference type="ARBA" id="ARBA00004370"/>
    </source>
</evidence>
<dbReference type="Gene3D" id="3.40.710.10">
    <property type="entry name" value="DD-peptidase/beta-lactamase superfamily"/>
    <property type="match status" value="1"/>
</dbReference>
<name>A0ABV8Q951_9MICO</name>
<evidence type="ECO:0000313" key="6">
    <source>
        <dbReference type="EMBL" id="MFC4244810.1"/>
    </source>
</evidence>
<dbReference type="SUPFAM" id="SSF56519">
    <property type="entry name" value="Penicillin binding protein dimerisation domain"/>
    <property type="match status" value="1"/>
</dbReference>
<dbReference type="InterPro" id="IPR012338">
    <property type="entry name" value="Beta-lactam/transpept-like"/>
</dbReference>
<dbReference type="RefSeq" id="WP_390230945.1">
    <property type="nucleotide sequence ID" value="NZ_JBHSCN010000006.1"/>
</dbReference>
<dbReference type="Pfam" id="PF03717">
    <property type="entry name" value="PBP_dimer"/>
    <property type="match status" value="1"/>
</dbReference>
<reference evidence="7" key="1">
    <citation type="journal article" date="2019" name="Int. J. Syst. Evol. Microbiol.">
        <title>The Global Catalogue of Microorganisms (GCM) 10K type strain sequencing project: providing services to taxonomists for standard genome sequencing and annotation.</title>
        <authorList>
            <consortium name="The Broad Institute Genomics Platform"/>
            <consortium name="The Broad Institute Genome Sequencing Center for Infectious Disease"/>
            <person name="Wu L."/>
            <person name="Ma J."/>
        </authorList>
    </citation>
    <scope>NUCLEOTIDE SEQUENCE [LARGE SCALE GENOMIC DNA]</scope>
    <source>
        <strain evidence="7">CGMCC 1.10363</strain>
    </source>
</reference>
<comment type="subcellular location">
    <subcellularLocation>
        <location evidence="1">Membrane</location>
    </subcellularLocation>
</comment>
<dbReference type="InterPro" id="IPR036138">
    <property type="entry name" value="PBP_dimer_sf"/>
</dbReference>
<evidence type="ECO:0000259" key="4">
    <source>
        <dbReference type="Pfam" id="PF00905"/>
    </source>
</evidence>
<feature type="domain" description="Penicillin-binding protein transpeptidase" evidence="4">
    <location>
        <begin position="270"/>
        <end position="573"/>
    </location>
</feature>
<dbReference type="SUPFAM" id="SSF56601">
    <property type="entry name" value="beta-lactamase/transpeptidase-like"/>
    <property type="match status" value="1"/>
</dbReference>
<dbReference type="Gene3D" id="3.90.1310.10">
    <property type="entry name" value="Penicillin-binding protein 2a (Domain 2)"/>
    <property type="match status" value="1"/>
</dbReference>
<evidence type="ECO:0000313" key="7">
    <source>
        <dbReference type="Proteomes" id="UP001595900"/>
    </source>
</evidence>
<comment type="caution">
    <text evidence="6">The sequence shown here is derived from an EMBL/GenBank/DDBJ whole genome shotgun (WGS) entry which is preliminary data.</text>
</comment>
<feature type="domain" description="Penicillin-binding protein dimerisation" evidence="5">
    <location>
        <begin position="54"/>
        <end position="224"/>
    </location>
</feature>
<accession>A0ABV8Q951</accession>
<dbReference type="EMBL" id="JBHSCN010000006">
    <property type="protein sequence ID" value="MFC4244810.1"/>
    <property type="molecule type" value="Genomic_DNA"/>
</dbReference>
<keyword evidence="7" id="KW-1185">Reference proteome</keyword>